<keyword evidence="2" id="KW-0238">DNA-binding</keyword>
<dbReference type="Pfam" id="PF00027">
    <property type="entry name" value="cNMP_binding"/>
    <property type="match status" value="1"/>
</dbReference>
<dbReference type="SUPFAM" id="SSF51206">
    <property type="entry name" value="cAMP-binding domain-like"/>
    <property type="match status" value="1"/>
</dbReference>
<dbReference type="Pfam" id="PF13545">
    <property type="entry name" value="HTH_Crp_2"/>
    <property type="match status" value="1"/>
</dbReference>
<gene>
    <name evidence="6" type="ORF">SAMN02745180_01640</name>
</gene>
<dbReference type="GO" id="GO:0003700">
    <property type="term" value="F:DNA-binding transcription factor activity"/>
    <property type="evidence" value="ECO:0007669"/>
    <property type="project" value="TreeGrafter"/>
</dbReference>
<proteinExistence type="predicted"/>
<dbReference type="Proteomes" id="UP000184389">
    <property type="component" value="Unassembled WGS sequence"/>
</dbReference>
<keyword evidence="6" id="KW-0418">Kinase</keyword>
<keyword evidence="3" id="KW-0804">Transcription</keyword>
<dbReference type="CDD" id="cd00038">
    <property type="entry name" value="CAP_ED"/>
    <property type="match status" value="1"/>
</dbReference>
<dbReference type="OrthoDB" id="3176638at2"/>
<dbReference type="RefSeq" id="WP_072744299.1">
    <property type="nucleotide sequence ID" value="NZ_FQXR01000006.1"/>
</dbReference>
<reference evidence="6 7" key="1">
    <citation type="submission" date="2016-11" db="EMBL/GenBank/DDBJ databases">
        <authorList>
            <person name="Jaros S."/>
            <person name="Januszkiewicz K."/>
            <person name="Wedrychowicz H."/>
        </authorList>
    </citation>
    <scope>NUCLEOTIDE SEQUENCE [LARGE SCALE GENOMIC DNA]</scope>
    <source>
        <strain evidence="6 7">DSM 13106</strain>
    </source>
</reference>
<dbReference type="SUPFAM" id="SSF46785">
    <property type="entry name" value="Winged helix' DNA-binding domain"/>
    <property type="match status" value="1"/>
</dbReference>
<dbReference type="InterPro" id="IPR014710">
    <property type="entry name" value="RmlC-like_jellyroll"/>
</dbReference>
<evidence type="ECO:0000256" key="3">
    <source>
        <dbReference type="ARBA" id="ARBA00023163"/>
    </source>
</evidence>
<dbReference type="PROSITE" id="PS51063">
    <property type="entry name" value="HTH_CRP_2"/>
    <property type="match status" value="1"/>
</dbReference>
<dbReference type="InterPro" id="IPR000595">
    <property type="entry name" value="cNMP-bd_dom"/>
</dbReference>
<dbReference type="SMART" id="SM00100">
    <property type="entry name" value="cNMP"/>
    <property type="match status" value="1"/>
</dbReference>
<dbReference type="PANTHER" id="PTHR24567">
    <property type="entry name" value="CRP FAMILY TRANSCRIPTIONAL REGULATORY PROTEIN"/>
    <property type="match status" value="1"/>
</dbReference>
<dbReference type="GO" id="GO:0003677">
    <property type="term" value="F:DNA binding"/>
    <property type="evidence" value="ECO:0007669"/>
    <property type="project" value="UniProtKB-KW"/>
</dbReference>
<dbReference type="GO" id="GO:0005829">
    <property type="term" value="C:cytosol"/>
    <property type="evidence" value="ECO:0007669"/>
    <property type="project" value="TreeGrafter"/>
</dbReference>
<dbReference type="AlphaFoldDB" id="A0A1M5XCF6"/>
<evidence type="ECO:0000256" key="2">
    <source>
        <dbReference type="ARBA" id="ARBA00023125"/>
    </source>
</evidence>
<keyword evidence="7" id="KW-1185">Reference proteome</keyword>
<dbReference type="InterPro" id="IPR050397">
    <property type="entry name" value="Env_Response_Regulators"/>
</dbReference>
<accession>A0A1M5XCF6</accession>
<sequence length="226" mass="25993">MKNIIPALDKCVLFKNISKEEIEALLKEISYNINTYKKDKIIALEESKCTCLGIILEGKVEVQKIFPSGKVIALNTFEEGNIFGEALVFSKKNVYPSTIVSINNTKIMFVQKNDIIQLCSRSDKFLNNFMTVLSDRILMLSGRIRNLSYETIRKKIANVLLEEYKKQKTVFLTLPYSRKKMAEILDVQRPSLSRELIKMKEDGIIDFDKNVIKIVSLELLEECLID</sequence>
<dbReference type="InterPro" id="IPR036390">
    <property type="entry name" value="WH_DNA-bd_sf"/>
</dbReference>
<name>A0A1M5XCF6_9FIRM</name>
<dbReference type="GO" id="GO:0016301">
    <property type="term" value="F:kinase activity"/>
    <property type="evidence" value="ECO:0007669"/>
    <property type="project" value="UniProtKB-KW"/>
</dbReference>
<dbReference type="EMBL" id="FQXR01000006">
    <property type="protein sequence ID" value="SHH97490.1"/>
    <property type="molecule type" value="Genomic_DNA"/>
</dbReference>
<evidence type="ECO:0000259" key="5">
    <source>
        <dbReference type="PROSITE" id="PS51063"/>
    </source>
</evidence>
<dbReference type="Gene3D" id="2.60.120.10">
    <property type="entry name" value="Jelly Rolls"/>
    <property type="match status" value="1"/>
</dbReference>
<dbReference type="InterPro" id="IPR018490">
    <property type="entry name" value="cNMP-bd_dom_sf"/>
</dbReference>
<keyword evidence="1" id="KW-0805">Transcription regulation</keyword>
<evidence type="ECO:0000313" key="7">
    <source>
        <dbReference type="Proteomes" id="UP000184389"/>
    </source>
</evidence>
<evidence type="ECO:0000256" key="1">
    <source>
        <dbReference type="ARBA" id="ARBA00023015"/>
    </source>
</evidence>
<dbReference type="InterPro" id="IPR012318">
    <property type="entry name" value="HTH_CRP"/>
</dbReference>
<evidence type="ECO:0000259" key="4">
    <source>
        <dbReference type="PROSITE" id="PS50042"/>
    </source>
</evidence>
<feature type="domain" description="Cyclic nucleotide-binding" evidence="4">
    <location>
        <begin position="13"/>
        <end position="118"/>
    </location>
</feature>
<evidence type="ECO:0000313" key="6">
    <source>
        <dbReference type="EMBL" id="SHH97490.1"/>
    </source>
</evidence>
<dbReference type="PANTHER" id="PTHR24567:SF58">
    <property type="entry name" value="CYCLIC AMP-BINDING REGULATORY PROTEIN"/>
    <property type="match status" value="1"/>
</dbReference>
<feature type="domain" description="HTH crp-type" evidence="5">
    <location>
        <begin position="150"/>
        <end position="218"/>
    </location>
</feature>
<dbReference type="PROSITE" id="PS50042">
    <property type="entry name" value="CNMP_BINDING_3"/>
    <property type="match status" value="1"/>
</dbReference>
<dbReference type="STRING" id="1123281.SAMN02745180_01640"/>
<keyword evidence="6" id="KW-0808">Transferase</keyword>
<organism evidence="6 7">
    <name type="scientific">Sporanaerobacter acetigenes DSM 13106</name>
    <dbReference type="NCBI Taxonomy" id="1123281"/>
    <lineage>
        <taxon>Bacteria</taxon>
        <taxon>Bacillati</taxon>
        <taxon>Bacillota</taxon>
        <taxon>Tissierellia</taxon>
        <taxon>Tissierellales</taxon>
        <taxon>Sporanaerobacteraceae</taxon>
        <taxon>Sporanaerobacter</taxon>
    </lineage>
</organism>
<protein>
    <submittedName>
        <fullName evidence="6">cAMP-binding domain of CRP or a regulatory subunit of cAMP-dependent protein kinases</fullName>
    </submittedName>
</protein>